<keyword evidence="12" id="KW-1185">Reference proteome</keyword>
<comment type="similarity">
    <text evidence="2">Belongs to the GSP N family.</text>
</comment>
<name>A0A2S0I6C1_9BURK</name>
<evidence type="ECO:0000256" key="1">
    <source>
        <dbReference type="ARBA" id="ARBA00004533"/>
    </source>
</evidence>
<comment type="subcellular location">
    <subcellularLocation>
        <location evidence="1">Cell inner membrane</location>
    </subcellularLocation>
</comment>
<proteinExistence type="inferred from homology"/>
<evidence type="ECO:0000313" key="11">
    <source>
        <dbReference type="EMBL" id="AVJ27558.1"/>
    </source>
</evidence>
<dbReference type="Proteomes" id="UP000239477">
    <property type="component" value="Chromosome"/>
</dbReference>
<keyword evidence="8" id="KW-0653">Protein transport</keyword>
<keyword evidence="4" id="KW-0813">Transport</keyword>
<evidence type="ECO:0000313" key="12">
    <source>
        <dbReference type="Proteomes" id="UP000239477"/>
    </source>
</evidence>
<keyword evidence="5" id="KW-1003">Cell membrane</keyword>
<keyword evidence="9" id="KW-0472">Membrane</keyword>
<keyword evidence="6" id="KW-0997">Cell inner membrane</keyword>
<evidence type="ECO:0000256" key="9">
    <source>
        <dbReference type="ARBA" id="ARBA00023136"/>
    </source>
</evidence>
<dbReference type="GO" id="GO:0005886">
    <property type="term" value="C:plasma membrane"/>
    <property type="evidence" value="ECO:0007669"/>
    <property type="project" value="UniProtKB-SubCell"/>
</dbReference>
<dbReference type="EMBL" id="CP023270">
    <property type="protein sequence ID" value="AVJ27558.1"/>
    <property type="molecule type" value="Genomic_DNA"/>
</dbReference>
<organism evidence="11 12">
    <name type="scientific">Achromobacter spanius</name>
    <dbReference type="NCBI Taxonomy" id="217203"/>
    <lineage>
        <taxon>Bacteria</taxon>
        <taxon>Pseudomonadati</taxon>
        <taxon>Pseudomonadota</taxon>
        <taxon>Betaproteobacteria</taxon>
        <taxon>Burkholderiales</taxon>
        <taxon>Alcaligenaceae</taxon>
        <taxon>Achromobacter</taxon>
    </lineage>
</organism>
<accession>A0A2S0I6C1</accession>
<evidence type="ECO:0000256" key="6">
    <source>
        <dbReference type="ARBA" id="ARBA00022519"/>
    </source>
</evidence>
<dbReference type="AlphaFoldDB" id="A0A2S0I6C1"/>
<evidence type="ECO:0000256" key="2">
    <source>
        <dbReference type="ARBA" id="ARBA00007208"/>
    </source>
</evidence>
<evidence type="ECO:0000256" key="5">
    <source>
        <dbReference type="ARBA" id="ARBA00022475"/>
    </source>
</evidence>
<reference evidence="11 12" key="1">
    <citation type="submission" date="2017-09" db="EMBL/GenBank/DDBJ databases">
        <title>Genomic, metabolic, and phenotypic characteristics of bacterial isolates from the natural microbiome of the model nematode Caenorhabditis elegans.</title>
        <authorList>
            <person name="Zimmermann J."/>
            <person name="Obeng N."/>
            <person name="Yang W."/>
            <person name="Obeng O."/>
            <person name="Kissoyan K."/>
            <person name="Pees B."/>
            <person name="Dirksen P."/>
            <person name="Hoppner M."/>
            <person name="Franke A."/>
            <person name="Rosenstiel P."/>
            <person name="Leippe M."/>
            <person name="Dierking K."/>
            <person name="Kaleta C."/>
            <person name="Schulenburg H."/>
        </authorList>
    </citation>
    <scope>NUCLEOTIDE SEQUENCE [LARGE SCALE GENOMIC DNA]</scope>
    <source>
        <strain evidence="11 12">MYb73</strain>
    </source>
</reference>
<evidence type="ECO:0000256" key="10">
    <source>
        <dbReference type="ARBA" id="ARBA00030772"/>
    </source>
</evidence>
<evidence type="ECO:0000256" key="3">
    <source>
        <dbReference type="ARBA" id="ARBA00021563"/>
    </source>
</evidence>
<dbReference type="InterPro" id="IPR022792">
    <property type="entry name" value="T2SS_protein-GspN"/>
</dbReference>
<dbReference type="GO" id="GO:0015628">
    <property type="term" value="P:protein secretion by the type II secretion system"/>
    <property type="evidence" value="ECO:0007669"/>
    <property type="project" value="InterPro"/>
</dbReference>
<gene>
    <name evidence="11" type="ORF">CLM73_10805</name>
</gene>
<evidence type="ECO:0000256" key="7">
    <source>
        <dbReference type="ARBA" id="ARBA00022692"/>
    </source>
</evidence>
<dbReference type="RefSeq" id="WP_105238431.1">
    <property type="nucleotide sequence ID" value="NZ_CP023270.1"/>
</dbReference>
<dbReference type="Pfam" id="PF01203">
    <property type="entry name" value="T2SSN"/>
    <property type="match status" value="1"/>
</dbReference>
<evidence type="ECO:0000256" key="4">
    <source>
        <dbReference type="ARBA" id="ARBA00022448"/>
    </source>
</evidence>
<evidence type="ECO:0000256" key="8">
    <source>
        <dbReference type="ARBA" id="ARBA00022927"/>
    </source>
</evidence>
<keyword evidence="7" id="KW-0812">Transmembrane</keyword>
<protein>
    <recommendedName>
        <fullName evidence="3">Type II secretion system protein N</fullName>
    </recommendedName>
    <alternativeName>
        <fullName evidence="10">General secretion pathway protein N</fullName>
    </alternativeName>
</protein>
<sequence>MRVKLPPRRVAGLWIAGVLCAAAAGAAVLPARWVLALLPDDAPVALADASGTLWRGSAWIALGSQGARRVLPQPVQWQWRWDTLALDISHPWLQGTLRARPGWNGLALPASSLRVPATVLPALGAPWNTLSPQGMLEISWQPLRLGAPLPPGPVVDLRWRNAATALSPITPVGTYLLRVQGGKTGATLTLSTESGLLDVKGQGSTGPRGISFQGEATFSQSASEANRAALDGLMSTLGRRSGDKVTFGVGKSGR</sequence>
<dbReference type="OrthoDB" id="8558191at2"/>
<dbReference type="GO" id="GO:0015627">
    <property type="term" value="C:type II protein secretion system complex"/>
    <property type="evidence" value="ECO:0007669"/>
    <property type="project" value="InterPro"/>
</dbReference>